<evidence type="ECO:0000256" key="8">
    <source>
        <dbReference type="ARBA" id="ARBA00022833"/>
    </source>
</evidence>
<accession>X0PG28</accession>
<evidence type="ECO:0000256" key="4">
    <source>
        <dbReference type="ARBA" id="ARBA00012783"/>
    </source>
</evidence>
<name>X0PG28_9LACO</name>
<dbReference type="InterPro" id="IPR016193">
    <property type="entry name" value="Cytidine_deaminase-like"/>
</dbReference>
<feature type="active site" description="Proton donor" evidence="12">
    <location>
        <position position="55"/>
    </location>
</feature>
<dbReference type="OrthoDB" id="9795347at2"/>
<evidence type="ECO:0000256" key="6">
    <source>
        <dbReference type="ARBA" id="ARBA00022723"/>
    </source>
</evidence>
<comment type="cofactor">
    <cofactor evidence="1 14 15">
        <name>Zn(2+)</name>
        <dbReference type="ChEBI" id="CHEBI:29105"/>
    </cofactor>
</comment>
<feature type="binding site" evidence="14">
    <location>
        <position position="53"/>
    </location>
    <ligand>
        <name>Zn(2+)</name>
        <dbReference type="ChEBI" id="CHEBI:29105"/>
        <note>catalytic</note>
    </ligand>
</feature>
<dbReference type="InterPro" id="IPR016192">
    <property type="entry name" value="APOBEC/CMP_deaminase_Zn-bd"/>
</dbReference>
<dbReference type="eggNOG" id="COG0295">
    <property type="taxonomic scope" value="Bacteria"/>
</dbReference>
<dbReference type="CDD" id="cd01283">
    <property type="entry name" value="cytidine_deaminase"/>
    <property type="match status" value="1"/>
</dbReference>
<evidence type="ECO:0000259" key="16">
    <source>
        <dbReference type="PROSITE" id="PS51747"/>
    </source>
</evidence>
<evidence type="ECO:0000256" key="9">
    <source>
        <dbReference type="ARBA" id="ARBA00032005"/>
    </source>
</evidence>
<dbReference type="InterPro" id="IPR006262">
    <property type="entry name" value="Cyt_deam_tetra"/>
</dbReference>
<keyword evidence="7 15" id="KW-0378">Hydrolase</keyword>
<dbReference type="PROSITE" id="PS00903">
    <property type="entry name" value="CYT_DCMP_DEAMINASES_1"/>
    <property type="match status" value="1"/>
</dbReference>
<comment type="caution">
    <text evidence="17">The sequence shown here is derived from an EMBL/GenBank/DDBJ whole genome shotgun (WGS) entry which is preliminary data.</text>
</comment>
<dbReference type="GO" id="GO:0008270">
    <property type="term" value="F:zinc ion binding"/>
    <property type="evidence" value="ECO:0007669"/>
    <property type="project" value="UniProtKB-UniRule"/>
</dbReference>
<dbReference type="NCBIfam" id="TIGR01354">
    <property type="entry name" value="cyt_deam_tetra"/>
    <property type="match status" value="1"/>
</dbReference>
<dbReference type="PANTHER" id="PTHR11644">
    <property type="entry name" value="CYTIDINE DEAMINASE"/>
    <property type="match status" value="1"/>
</dbReference>
<dbReference type="GO" id="GO:0005829">
    <property type="term" value="C:cytosol"/>
    <property type="evidence" value="ECO:0007669"/>
    <property type="project" value="TreeGrafter"/>
</dbReference>
<evidence type="ECO:0000256" key="3">
    <source>
        <dbReference type="ARBA" id="ARBA00006576"/>
    </source>
</evidence>
<evidence type="ECO:0000313" key="17">
    <source>
        <dbReference type="EMBL" id="KRM33454.1"/>
    </source>
</evidence>
<comment type="catalytic activity">
    <reaction evidence="11 15">
        <text>cytidine + H2O + H(+) = uridine + NH4(+)</text>
        <dbReference type="Rhea" id="RHEA:16069"/>
        <dbReference type="ChEBI" id="CHEBI:15377"/>
        <dbReference type="ChEBI" id="CHEBI:15378"/>
        <dbReference type="ChEBI" id="CHEBI:16704"/>
        <dbReference type="ChEBI" id="CHEBI:17562"/>
        <dbReference type="ChEBI" id="CHEBI:28938"/>
        <dbReference type="EC" id="3.5.4.5"/>
    </reaction>
</comment>
<keyword evidence="18" id="KW-1185">Reference proteome</keyword>
<reference evidence="17 18" key="1">
    <citation type="journal article" date="2015" name="Genome Announc.">
        <title>Expanding the biotechnology potential of lactobacilli through comparative genomics of 213 strains and associated genera.</title>
        <authorList>
            <person name="Sun Z."/>
            <person name="Harris H.M."/>
            <person name="McCann A."/>
            <person name="Guo C."/>
            <person name="Argimon S."/>
            <person name="Zhang W."/>
            <person name="Yang X."/>
            <person name="Jeffery I.B."/>
            <person name="Cooney J.C."/>
            <person name="Kagawa T.F."/>
            <person name="Liu W."/>
            <person name="Song Y."/>
            <person name="Salvetti E."/>
            <person name="Wrobel A."/>
            <person name="Rasinkangas P."/>
            <person name="Parkhill J."/>
            <person name="Rea M.C."/>
            <person name="O'Sullivan O."/>
            <person name="Ritari J."/>
            <person name="Douillard F.P."/>
            <person name="Paul Ross R."/>
            <person name="Yang R."/>
            <person name="Briner A.E."/>
            <person name="Felis G.E."/>
            <person name="de Vos W.M."/>
            <person name="Barrangou R."/>
            <person name="Klaenhammer T.R."/>
            <person name="Caufield P.W."/>
            <person name="Cui Y."/>
            <person name="Zhang H."/>
            <person name="O'Toole P.W."/>
        </authorList>
    </citation>
    <scope>NUCLEOTIDE SEQUENCE [LARGE SCALE GENOMIC DNA]</scope>
    <source>
        <strain evidence="17 18">DSM 18527</strain>
    </source>
</reference>
<gene>
    <name evidence="17" type="ORF">FC83_GL002845</name>
</gene>
<protein>
    <recommendedName>
        <fullName evidence="5 15">Cytidine deaminase</fullName>
        <ecNumber evidence="4 15">3.5.4.5</ecNumber>
    </recommendedName>
    <alternativeName>
        <fullName evidence="9 15">Cytidine aminohydrolase</fullName>
    </alternativeName>
</protein>
<evidence type="ECO:0000256" key="11">
    <source>
        <dbReference type="ARBA" id="ARBA00049558"/>
    </source>
</evidence>
<dbReference type="GO" id="GO:0004126">
    <property type="term" value="F:cytidine deaminase activity"/>
    <property type="evidence" value="ECO:0007669"/>
    <property type="project" value="UniProtKB-UniRule"/>
</dbReference>
<keyword evidence="6 14" id="KW-0479">Metal-binding</keyword>
<evidence type="ECO:0000256" key="12">
    <source>
        <dbReference type="PIRSR" id="PIRSR606262-1"/>
    </source>
</evidence>
<dbReference type="InterPro" id="IPR050202">
    <property type="entry name" value="Cyt/Deoxycyt_deaminase"/>
</dbReference>
<dbReference type="PROSITE" id="PS51747">
    <property type="entry name" value="CYT_DCMP_DEAMINASES_2"/>
    <property type="match status" value="1"/>
</dbReference>
<evidence type="ECO:0000256" key="2">
    <source>
        <dbReference type="ARBA" id="ARBA00003949"/>
    </source>
</evidence>
<organism evidence="17 18">
    <name type="scientific">Agrilactobacillus composti DSM 18527 = JCM 14202</name>
    <dbReference type="NCBI Taxonomy" id="1423734"/>
    <lineage>
        <taxon>Bacteria</taxon>
        <taxon>Bacillati</taxon>
        <taxon>Bacillota</taxon>
        <taxon>Bacilli</taxon>
        <taxon>Lactobacillales</taxon>
        <taxon>Lactobacillaceae</taxon>
        <taxon>Agrilactobacillus</taxon>
    </lineage>
</organism>
<comment type="function">
    <text evidence="2 15">This enzyme scavenges exogenous and endogenous cytidine and 2'-deoxycytidine for UMP synthesis.</text>
</comment>
<sequence length="133" mass="14507">MEIATLIAQAKAVRTKAYVPYSHFAVGAVVWTDTGQVFAGCNVENASYGLTICAERNAIFQAVSQGHQRLAGLLLIGPTSQLLMPCGACRQVMSEFMQPTAKIHCVYGTDLIKTYTMAEILPNSFNKENLNFD</sequence>
<dbReference type="PANTHER" id="PTHR11644:SF2">
    <property type="entry name" value="CYTIDINE DEAMINASE"/>
    <property type="match status" value="1"/>
</dbReference>
<dbReference type="GO" id="GO:0042802">
    <property type="term" value="F:identical protein binding"/>
    <property type="evidence" value="ECO:0007669"/>
    <property type="project" value="UniProtKB-ARBA"/>
</dbReference>
<dbReference type="GO" id="GO:0072527">
    <property type="term" value="P:pyrimidine-containing compound metabolic process"/>
    <property type="evidence" value="ECO:0007669"/>
    <property type="project" value="UniProtKB-ARBA"/>
</dbReference>
<dbReference type="RefSeq" id="WP_035454221.1">
    <property type="nucleotide sequence ID" value="NZ_AZGA01000052.1"/>
</dbReference>
<comment type="catalytic activity">
    <reaction evidence="10 15">
        <text>2'-deoxycytidine + H2O + H(+) = 2'-deoxyuridine + NH4(+)</text>
        <dbReference type="Rhea" id="RHEA:13433"/>
        <dbReference type="ChEBI" id="CHEBI:15377"/>
        <dbReference type="ChEBI" id="CHEBI:15378"/>
        <dbReference type="ChEBI" id="CHEBI:15698"/>
        <dbReference type="ChEBI" id="CHEBI:16450"/>
        <dbReference type="ChEBI" id="CHEBI:28938"/>
        <dbReference type="EC" id="3.5.4.5"/>
    </reaction>
</comment>
<dbReference type="FunFam" id="3.40.140.10:FF:000008">
    <property type="entry name" value="Cytidine deaminase"/>
    <property type="match status" value="1"/>
</dbReference>
<evidence type="ECO:0000256" key="10">
    <source>
        <dbReference type="ARBA" id="ARBA00049252"/>
    </source>
</evidence>
<evidence type="ECO:0000256" key="13">
    <source>
        <dbReference type="PIRSR" id="PIRSR606262-2"/>
    </source>
</evidence>
<dbReference type="EMBL" id="AZGA01000052">
    <property type="protein sequence ID" value="KRM33454.1"/>
    <property type="molecule type" value="Genomic_DNA"/>
</dbReference>
<evidence type="ECO:0000256" key="5">
    <source>
        <dbReference type="ARBA" id="ARBA00018266"/>
    </source>
</evidence>
<evidence type="ECO:0000256" key="14">
    <source>
        <dbReference type="PIRSR" id="PIRSR606262-3"/>
    </source>
</evidence>
<dbReference type="NCBIfam" id="NF004064">
    <property type="entry name" value="PRK05578.1"/>
    <property type="match status" value="1"/>
</dbReference>
<dbReference type="PATRIC" id="fig|1423734.3.peg.2892"/>
<dbReference type="STRING" id="1423734.FC83_GL002845"/>
<feature type="domain" description="CMP/dCMP-type deaminase" evidence="16">
    <location>
        <begin position="1"/>
        <end position="128"/>
    </location>
</feature>
<evidence type="ECO:0000256" key="7">
    <source>
        <dbReference type="ARBA" id="ARBA00022801"/>
    </source>
</evidence>
<dbReference type="InterPro" id="IPR002125">
    <property type="entry name" value="CMP_dCMP_dom"/>
</dbReference>
<dbReference type="Proteomes" id="UP000051236">
    <property type="component" value="Unassembled WGS sequence"/>
</dbReference>
<dbReference type="Gene3D" id="3.40.140.10">
    <property type="entry name" value="Cytidine Deaminase, domain 2"/>
    <property type="match status" value="1"/>
</dbReference>
<dbReference type="Pfam" id="PF00383">
    <property type="entry name" value="dCMP_cyt_deam_1"/>
    <property type="match status" value="1"/>
</dbReference>
<dbReference type="EC" id="3.5.4.5" evidence="4 15"/>
<comment type="similarity">
    <text evidence="3 15">Belongs to the cytidine and deoxycytidylate deaminase family.</text>
</comment>
<dbReference type="AlphaFoldDB" id="X0PG28"/>
<feature type="binding site" evidence="13">
    <location>
        <begin position="42"/>
        <end position="48"/>
    </location>
    <ligand>
        <name>substrate</name>
    </ligand>
</feature>
<keyword evidence="8 14" id="KW-0862">Zinc</keyword>
<evidence type="ECO:0000256" key="15">
    <source>
        <dbReference type="RuleBase" id="RU364006"/>
    </source>
</evidence>
<feature type="binding site" evidence="14">
    <location>
        <position position="89"/>
    </location>
    <ligand>
        <name>Zn(2+)</name>
        <dbReference type="ChEBI" id="CHEBI:29105"/>
        <note>catalytic</note>
    </ligand>
</feature>
<evidence type="ECO:0000313" key="18">
    <source>
        <dbReference type="Proteomes" id="UP000051236"/>
    </source>
</evidence>
<dbReference type="GO" id="GO:0055086">
    <property type="term" value="P:nucleobase-containing small molecule metabolic process"/>
    <property type="evidence" value="ECO:0007669"/>
    <property type="project" value="UniProtKB-ARBA"/>
</dbReference>
<feature type="binding site" evidence="14">
    <location>
        <position position="86"/>
    </location>
    <ligand>
        <name>Zn(2+)</name>
        <dbReference type="ChEBI" id="CHEBI:29105"/>
        <note>catalytic</note>
    </ligand>
</feature>
<evidence type="ECO:0000256" key="1">
    <source>
        <dbReference type="ARBA" id="ARBA00001947"/>
    </source>
</evidence>
<proteinExistence type="inferred from homology"/>
<dbReference type="SUPFAM" id="SSF53927">
    <property type="entry name" value="Cytidine deaminase-like"/>
    <property type="match status" value="1"/>
</dbReference>